<reference evidence="1 2" key="1">
    <citation type="submission" date="2014-04" db="EMBL/GenBank/DDBJ databases">
        <authorList>
            <consortium name="DOE Joint Genome Institute"/>
            <person name="Kuo A."/>
            <person name="Kohler A."/>
            <person name="Jargeat P."/>
            <person name="Nagy L.G."/>
            <person name="Floudas D."/>
            <person name="Copeland A."/>
            <person name="Barry K.W."/>
            <person name="Cichocki N."/>
            <person name="Veneault-Fourrey C."/>
            <person name="LaButti K."/>
            <person name="Lindquist E.A."/>
            <person name="Lipzen A."/>
            <person name="Lundell T."/>
            <person name="Morin E."/>
            <person name="Murat C."/>
            <person name="Sun H."/>
            <person name="Tunlid A."/>
            <person name="Henrissat B."/>
            <person name="Grigoriev I.V."/>
            <person name="Hibbett D.S."/>
            <person name="Martin F."/>
            <person name="Nordberg H.P."/>
            <person name="Cantor M.N."/>
            <person name="Hua S.X."/>
        </authorList>
    </citation>
    <scope>NUCLEOTIDE SEQUENCE [LARGE SCALE GENOMIC DNA]</scope>
    <source>
        <strain evidence="1 2">Ve08.2h10</strain>
    </source>
</reference>
<dbReference type="Proteomes" id="UP000054538">
    <property type="component" value="Unassembled WGS sequence"/>
</dbReference>
<sequence length="293" mass="33746">MSNLFYPAKVSGDKYNLVILEFIPQLRYTVKHEPGQPMATIHEASPPSATPTFKTKIPAAYYLYVQHFLWWYYLLTTLYQKFHNCAMVSRILTTTATRFLQWMQVMLDIVIEQLVMGCVALGENITPDTRIPYFNYYLATEFVVGCHDPTSVDAWRRKPENKDLNLERIHPDTLDWAAYDTALGKHLSGAYYKYSLANVGVRASWIQLLDALRQWYSMTMRVIPKARRKAVAPSTEPTKLVHGMAGLGYQLRKDVDEDRNAEGVIDDDAAEKCPLVITSNCRKQNTMRLHILW</sequence>
<organism evidence="1 2">
    <name type="scientific">Paxillus rubicundulus Ve08.2h10</name>
    <dbReference type="NCBI Taxonomy" id="930991"/>
    <lineage>
        <taxon>Eukaryota</taxon>
        <taxon>Fungi</taxon>
        <taxon>Dikarya</taxon>
        <taxon>Basidiomycota</taxon>
        <taxon>Agaricomycotina</taxon>
        <taxon>Agaricomycetes</taxon>
        <taxon>Agaricomycetidae</taxon>
        <taxon>Boletales</taxon>
        <taxon>Paxilineae</taxon>
        <taxon>Paxillaceae</taxon>
        <taxon>Paxillus</taxon>
    </lineage>
</organism>
<proteinExistence type="predicted"/>
<dbReference type="STRING" id="930991.A0A0D0D7I8"/>
<keyword evidence="2" id="KW-1185">Reference proteome</keyword>
<dbReference type="InParanoid" id="A0A0D0D7I8"/>
<protein>
    <submittedName>
        <fullName evidence="1">Uncharacterized protein</fullName>
    </submittedName>
</protein>
<dbReference type="EMBL" id="KN830304">
    <property type="protein sequence ID" value="KIK72910.1"/>
    <property type="molecule type" value="Genomic_DNA"/>
</dbReference>
<reference evidence="2" key="2">
    <citation type="submission" date="2015-01" db="EMBL/GenBank/DDBJ databases">
        <title>Evolutionary Origins and Diversification of the Mycorrhizal Mutualists.</title>
        <authorList>
            <consortium name="DOE Joint Genome Institute"/>
            <consortium name="Mycorrhizal Genomics Consortium"/>
            <person name="Kohler A."/>
            <person name="Kuo A."/>
            <person name="Nagy L.G."/>
            <person name="Floudas D."/>
            <person name="Copeland A."/>
            <person name="Barry K.W."/>
            <person name="Cichocki N."/>
            <person name="Veneault-Fourrey C."/>
            <person name="LaButti K."/>
            <person name="Lindquist E.A."/>
            <person name="Lipzen A."/>
            <person name="Lundell T."/>
            <person name="Morin E."/>
            <person name="Murat C."/>
            <person name="Riley R."/>
            <person name="Ohm R."/>
            <person name="Sun H."/>
            <person name="Tunlid A."/>
            <person name="Henrissat B."/>
            <person name="Grigoriev I.V."/>
            <person name="Hibbett D.S."/>
            <person name="Martin F."/>
        </authorList>
    </citation>
    <scope>NUCLEOTIDE SEQUENCE [LARGE SCALE GENOMIC DNA]</scope>
    <source>
        <strain evidence="2">Ve08.2h10</strain>
    </source>
</reference>
<gene>
    <name evidence="1" type="ORF">PAXRUDRAFT_21444</name>
</gene>
<evidence type="ECO:0000313" key="2">
    <source>
        <dbReference type="Proteomes" id="UP000054538"/>
    </source>
</evidence>
<accession>A0A0D0D7I8</accession>
<evidence type="ECO:0000313" key="1">
    <source>
        <dbReference type="EMBL" id="KIK72910.1"/>
    </source>
</evidence>
<dbReference type="OrthoDB" id="2691131at2759"/>
<name>A0A0D0D7I8_9AGAM</name>
<dbReference type="AlphaFoldDB" id="A0A0D0D7I8"/>
<dbReference type="HOGENOM" id="CLU_050085_0_0_1"/>